<evidence type="ECO:0000313" key="3">
    <source>
        <dbReference type="Proteomes" id="UP000076717"/>
    </source>
</evidence>
<name>A0A162IZ18_9MICO</name>
<dbReference type="Proteomes" id="UP000465031">
    <property type="component" value="Chromosome"/>
</dbReference>
<proteinExistence type="predicted"/>
<accession>A0A162IZ18</accession>
<dbReference type="EMBL" id="CP047186">
    <property type="protein sequence ID" value="QHC54518.1"/>
    <property type="molecule type" value="Genomic_DNA"/>
</dbReference>
<dbReference type="RefSeq" id="WP_068213425.1">
    <property type="nucleotide sequence ID" value="NZ_CP047186.1"/>
</dbReference>
<dbReference type="AlphaFoldDB" id="A0A162IZ18"/>
<protein>
    <submittedName>
        <fullName evidence="1">Uncharacterized protein</fullName>
    </submittedName>
</protein>
<sequence length="63" mass="6791">MTGSRGDNDHVRSAFPGKQALAQVMQHGNADPPLSINAIYWAVSTTALEGLLDQVRTRLVASR</sequence>
<evidence type="ECO:0000313" key="4">
    <source>
        <dbReference type="Proteomes" id="UP000465031"/>
    </source>
</evidence>
<keyword evidence="3" id="KW-1185">Reference proteome</keyword>
<dbReference type="Proteomes" id="UP000076717">
    <property type="component" value="Unassembled WGS sequence"/>
</dbReference>
<reference evidence="1 3" key="1">
    <citation type="submission" date="2015-08" db="EMBL/GenBank/DDBJ databases">
        <title>Draft Genome Sequence of Rathayibacter sp. Strain VKM Ac-2596 Isolated from Leaf Gall Induced by Plant-Parasitic Nematodes.</title>
        <authorList>
            <person name="Vasilenko O.V."/>
            <person name="Starodumova I.P."/>
            <person name="Tarlachkov S.V."/>
            <person name="Dorofeeva L.V."/>
            <person name="Evtushenko L.I."/>
        </authorList>
    </citation>
    <scope>NUCLEOTIDE SEQUENCE [LARGE SCALE GENOMIC DNA]</scope>
    <source>
        <strain evidence="1 3">VKM Ac-2596</strain>
    </source>
</reference>
<reference evidence="2" key="2">
    <citation type="submission" date="2019-12" db="EMBL/GenBank/DDBJ databases">
        <title>Complete and Draft Genome Sequences of New Strains and Members of Some Known Species of the Genus Rathayibacter isolated from Plants.</title>
        <authorList>
            <person name="Tarlachkov S.V."/>
            <person name="Starodumova I.P."/>
            <person name="Dorofeeva L.V."/>
            <person name="Prisyazhnaya N.V."/>
            <person name="Leyn S.A."/>
            <person name="Zlamal J.E."/>
            <person name="Elane M.L."/>
            <person name="Osterman A.L."/>
            <person name="Nadler S.A."/>
            <person name="Subbotin S.A."/>
            <person name="Evtushenko L.I."/>
        </authorList>
    </citation>
    <scope>NUCLEOTIDE SEQUENCE</scope>
    <source>
        <strain evidence="2">VKM Ac-2761</strain>
    </source>
</reference>
<dbReference type="OrthoDB" id="4157938at2"/>
<organism evidence="1 3">
    <name type="scientific">Rathayibacter tanaceti</name>
    <dbReference type="NCBI Taxonomy" id="1671680"/>
    <lineage>
        <taxon>Bacteria</taxon>
        <taxon>Bacillati</taxon>
        <taxon>Actinomycetota</taxon>
        <taxon>Actinomycetes</taxon>
        <taxon>Micrococcales</taxon>
        <taxon>Microbacteriaceae</taxon>
        <taxon>Rathayibacter</taxon>
    </lineage>
</organism>
<dbReference type="EMBL" id="LIIN01000190">
    <property type="protein sequence ID" value="KZX19847.1"/>
    <property type="molecule type" value="Genomic_DNA"/>
</dbReference>
<dbReference type="KEGG" id="rte:GSU10_01825"/>
<gene>
    <name evidence="1" type="ORF">ACH61_03057</name>
    <name evidence="2" type="ORF">GSU10_01825</name>
</gene>
<reference evidence="4" key="3">
    <citation type="submission" date="2019-12" db="EMBL/GenBank/DDBJ databases">
        <title>Complete and draft genome sequences of new strains and members of some known species of the genus Rathayibacter isolated from plants.</title>
        <authorList>
            <person name="Tarlachkov S.V."/>
            <person name="Starodumova I.P."/>
            <person name="Dorofeeva L.V."/>
            <person name="Prisyazhnaya N.V."/>
            <person name="Leyn S."/>
            <person name="Zlamal J."/>
            <person name="Elan M."/>
            <person name="Osterman A.L."/>
            <person name="Nadler S."/>
            <person name="Subbotin S.A."/>
            <person name="Evtushenko L.I."/>
        </authorList>
    </citation>
    <scope>NUCLEOTIDE SEQUENCE [LARGE SCALE GENOMIC DNA]</scope>
    <source>
        <strain evidence="4">VKM Ac-2761</strain>
    </source>
</reference>
<evidence type="ECO:0000313" key="1">
    <source>
        <dbReference type="EMBL" id="KZX19847.1"/>
    </source>
</evidence>
<evidence type="ECO:0000313" key="2">
    <source>
        <dbReference type="EMBL" id="QHC54518.1"/>
    </source>
</evidence>